<feature type="compositionally biased region" description="Basic and acidic residues" evidence="1">
    <location>
        <begin position="13"/>
        <end position="29"/>
    </location>
</feature>
<protein>
    <submittedName>
        <fullName evidence="3">Uncharacterized protein</fullName>
    </submittedName>
</protein>
<keyword evidence="2" id="KW-1133">Transmembrane helix</keyword>
<evidence type="ECO:0000256" key="1">
    <source>
        <dbReference type="SAM" id="MobiDB-lite"/>
    </source>
</evidence>
<dbReference type="EMBL" id="LEKV01001857">
    <property type="protein sequence ID" value="KVI05940.1"/>
    <property type="molecule type" value="Genomic_DNA"/>
</dbReference>
<keyword evidence="4" id="KW-1185">Reference proteome</keyword>
<accession>A0A118K3H4</accession>
<gene>
    <name evidence="3" type="ORF">Ccrd_015699</name>
</gene>
<keyword evidence="2" id="KW-0472">Membrane</keyword>
<feature type="region of interest" description="Disordered" evidence="1">
    <location>
        <begin position="1"/>
        <end position="29"/>
    </location>
</feature>
<evidence type="ECO:0000256" key="2">
    <source>
        <dbReference type="SAM" id="Phobius"/>
    </source>
</evidence>
<evidence type="ECO:0000313" key="4">
    <source>
        <dbReference type="Proteomes" id="UP000243975"/>
    </source>
</evidence>
<comment type="caution">
    <text evidence="3">The sequence shown here is derived from an EMBL/GenBank/DDBJ whole genome shotgun (WGS) entry which is preliminary data.</text>
</comment>
<feature type="transmembrane region" description="Helical" evidence="2">
    <location>
        <begin position="49"/>
        <end position="68"/>
    </location>
</feature>
<keyword evidence="2" id="KW-0812">Transmembrane</keyword>
<sequence length="132" mass="14741">MKENALSLRRGPHISDEEGDEHQGDDGSKTRKHLSIAIRVTNYLTRIGYLWPIILVAILIFIISSLFVHSRDLVCISSVSSCDRFSRTRFFGLEGLESDFGSLGVPCCIDLTASDLYQCDNALFTSMLLLLL</sequence>
<evidence type="ECO:0000313" key="3">
    <source>
        <dbReference type="EMBL" id="KVI05940.1"/>
    </source>
</evidence>
<dbReference type="AlphaFoldDB" id="A0A118K3H4"/>
<dbReference type="OMA" id="WCKISSL"/>
<reference evidence="3 4" key="1">
    <citation type="journal article" date="2016" name="Sci. Rep.">
        <title>The genome sequence of the outbreeding globe artichoke constructed de novo incorporating a phase-aware low-pass sequencing strategy of F1 progeny.</title>
        <authorList>
            <person name="Scaglione D."/>
            <person name="Reyes-Chin-Wo S."/>
            <person name="Acquadro A."/>
            <person name="Froenicke L."/>
            <person name="Portis E."/>
            <person name="Beitel C."/>
            <person name="Tirone M."/>
            <person name="Mauro R."/>
            <person name="Lo Monaco A."/>
            <person name="Mauromicale G."/>
            <person name="Faccioli P."/>
            <person name="Cattivelli L."/>
            <person name="Rieseberg L."/>
            <person name="Michelmore R."/>
            <person name="Lanteri S."/>
        </authorList>
    </citation>
    <scope>NUCLEOTIDE SEQUENCE [LARGE SCALE GENOMIC DNA]</scope>
    <source>
        <strain evidence="3">2C</strain>
    </source>
</reference>
<organism evidence="3 4">
    <name type="scientific">Cynara cardunculus var. scolymus</name>
    <name type="common">Globe artichoke</name>
    <name type="synonym">Cynara scolymus</name>
    <dbReference type="NCBI Taxonomy" id="59895"/>
    <lineage>
        <taxon>Eukaryota</taxon>
        <taxon>Viridiplantae</taxon>
        <taxon>Streptophyta</taxon>
        <taxon>Embryophyta</taxon>
        <taxon>Tracheophyta</taxon>
        <taxon>Spermatophyta</taxon>
        <taxon>Magnoliopsida</taxon>
        <taxon>eudicotyledons</taxon>
        <taxon>Gunneridae</taxon>
        <taxon>Pentapetalae</taxon>
        <taxon>asterids</taxon>
        <taxon>campanulids</taxon>
        <taxon>Asterales</taxon>
        <taxon>Asteraceae</taxon>
        <taxon>Carduoideae</taxon>
        <taxon>Cardueae</taxon>
        <taxon>Carduinae</taxon>
        <taxon>Cynara</taxon>
    </lineage>
</organism>
<name>A0A118K3H4_CYNCS</name>
<proteinExistence type="predicted"/>
<dbReference type="Gramene" id="KVI05940">
    <property type="protein sequence ID" value="KVI05940"/>
    <property type="gene ID" value="Ccrd_015699"/>
</dbReference>
<dbReference type="Proteomes" id="UP000243975">
    <property type="component" value="Unassembled WGS sequence"/>
</dbReference>